<dbReference type="SUPFAM" id="SSF160964">
    <property type="entry name" value="MalF N-terminal region-like"/>
    <property type="match status" value="1"/>
</dbReference>
<evidence type="ECO:0000259" key="8">
    <source>
        <dbReference type="PROSITE" id="PS50928"/>
    </source>
</evidence>
<organism evidence="9 10">
    <name type="scientific">Actinospica durhamensis</name>
    <dbReference type="NCBI Taxonomy" id="1508375"/>
    <lineage>
        <taxon>Bacteria</taxon>
        <taxon>Bacillati</taxon>
        <taxon>Actinomycetota</taxon>
        <taxon>Actinomycetes</taxon>
        <taxon>Catenulisporales</taxon>
        <taxon>Actinospicaceae</taxon>
        <taxon>Actinospica</taxon>
    </lineage>
</organism>
<accession>A0A941IT22</accession>
<dbReference type="Pfam" id="PF00528">
    <property type="entry name" value="BPD_transp_1"/>
    <property type="match status" value="1"/>
</dbReference>
<dbReference type="InterPro" id="IPR035906">
    <property type="entry name" value="MetI-like_sf"/>
</dbReference>
<proteinExistence type="inferred from homology"/>
<dbReference type="CDD" id="cd06261">
    <property type="entry name" value="TM_PBP2"/>
    <property type="match status" value="1"/>
</dbReference>
<evidence type="ECO:0000313" key="9">
    <source>
        <dbReference type="EMBL" id="MBR7837087.1"/>
    </source>
</evidence>
<dbReference type="SUPFAM" id="SSF161098">
    <property type="entry name" value="MetI-like"/>
    <property type="match status" value="1"/>
</dbReference>
<comment type="caution">
    <text evidence="9">The sequence shown here is derived from an EMBL/GenBank/DDBJ whole genome shotgun (WGS) entry which is preliminary data.</text>
</comment>
<keyword evidence="5 7" id="KW-1133">Transmembrane helix</keyword>
<sequence>MAGTDLSGGAVAVAARQRPWAARGESDARRGRRPARRGDGRIAWVFLAPALIGFALFYLYPTIRGAYFSFTDYDLLSSPHSVGFANYTALWHDPLYWNALRVTLQYVVINIVSQTVLALALAWLMFRLTRSVLVRVLLLVPWLVPNVAVGLLWLWLLDANLGLVNHLITAVGGSSQGFFTTPSLAMPTIAMINTWQYTGYTALLFYAGMLQIPGNLYESARLDGAGELRTFTRITLPLLRPILALVLVVSLIGSFQIFDTISITPTHGGPINATRAVYYYIYELAFTQFRMGYACAVAMTLVLILGLLTFVQMRLLRASRSDLS</sequence>
<dbReference type="InterPro" id="IPR051393">
    <property type="entry name" value="ABC_transporter_permease"/>
</dbReference>
<keyword evidence="6 7" id="KW-0472">Membrane</keyword>
<evidence type="ECO:0000256" key="3">
    <source>
        <dbReference type="ARBA" id="ARBA00022475"/>
    </source>
</evidence>
<dbReference type="PROSITE" id="PS50928">
    <property type="entry name" value="ABC_TM1"/>
    <property type="match status" value="1"/>
</dbReference>
<name>A0A941IT22_9ACTN</name>
<feature type="transmembrane region" description="Helical" evidence="7">
    <location>
        <begin position="291"/>
        <end position="311"/>
    </location>
</feature>
<dbReference type="Proteomes" id="UP000675781">
    <property type="component" value="Unassembled WGS sequence"/>
</dbReference>
<feature type="transmembrane region" description="Helical" evidence="7">
    <location>
        <begin position="42"/>
        <end position="60"/>
    </location>
</feature>
<dbReference type="PANTHER" id="PTHR30193">
    <property type="entry name" value="ABC TRANSPORTER PERMEASE PROTEIN"/>
    <property type="match status" value="1"/>
</dbReference>
<keyword evidence="3" id="KW-1003">Cell membrane</keyword>
<dbReference type="PANTHER" id="PTHR30193:SF41">
    <property type="entry name" value="DIACETYLCHITOBIOSE UPTAKE SYSTEM PERMEASE PROTEIN NGCF"/>
    <property type="match status" value="1"/>
</dbReference>
<evidence type="ECO:0000256" key="5">
    <source>
        <dbReference type="ARBA" id="ARBA00022989"/>
    </source>
</evidence>
<dbReference type="GO" id="GO:0055085">
    <property type="term" value="P:transmembrane transport"/>
    <property type="evidence" value="ECO:0007669"/>
    <property type="project" value="InterPro"/>
</dbReference>
<feature type="transmembrane region" description="Helical" evidence="7">
    <location>
        <begin position="238"/>
        <end position="258"/>
    </location>
</feature>
<keyword evidence="4 7" id="KW-0812">Transmembrane</keyword>
<dbReference type="InterPro" id="IPR000515">
    <property type="entry name" value="MetI-like"/>
</dbReference>
<comment type="subcellular location">
    <subcellularLocation>
        <location evidence="1 7">Cell membrane</location>
        <topology evidence="1 7">Multi-pass membrane protein</topology>
    </subcellularLocation>
</comment>
<evidence type="ECO:0000256" key="7">
    <source>
        <dbReference type="RuleBase" id="RU363032"/>
    </source>
</evidence>
<feature type="transmembrane region" description="Helical" evidence="7">
    <location>
        <begin position="136"/>
        <end position="156"/>
    </location>
</feature>
<evidence type="ECO:0000256" key="2">
    <source>
        <dbReference type="ARBA" id="ARBA00022448"/>
    </source>
</evidence>
<feature type="transmembrane region" description="Helical" evidence="7">
    <location>
        <begin position="104"/>
        <end position="124"/>
    </location>
</feature>
<evidence type="ECO:0000313" key="10">
    <source>
        <dbReference type="Proteomes" id="UP000675781"/>
    </source>
</evidence>
<dbReference type="RefSeq" id="WP_212531556.1">
    <property type="nucleotide sequence ID" value="NZ_JAGSOG010000180.1"/>
</dbReference>
<dbReference type="GO" id="GO:0005886">
    <property type="term" value="C:plasma membrane"/>
    <property type="evidence" value="ECO:0007669"/>
    <property type="project" value="UniProtKB-SubCell"/>
</dbReference>
<keyword evidence="10" id="KW-1185">Reference proteome</keyword>
<feature type="domain" description="ABC transmembrane type-1" evidence="8">
    <location>
        <begin position="100"/>
        <end position="312"/>
    </location>
</feature>
<gene>
    <name evidence="9" type="ORF">KDL01_27670</name>
</gene>
<dbReference type="EMBL" id="JAGSOG010000180">
    <property type="protein sequence ID" value="MBR7837087.1"/>
    <property type="molecule type" value="Genomic_DNA"/>
</dbReference>
<protein>
    <submittedName>
        <fullName evidence="9">Sugar ABC transporter permease</fullName>
    </submittedName>
</protein>
<evidence type="ECO:0000256" key="4">
    <source>
        <dbReference type="ARBA" id="ARBA00022692"/>
    </source>
</evidence>
<evidence type="ECO:0000256" key="1">
    <source>
        <dbReference type="ARBA" id="ARBA00004651"/>
    </source>
</evidence>
<dbReference type="Gene3D" id="1.10.3720.10">
    <property type="entry name" value="MetI-like"/>
    <property type="match status" value="1"/>
</dbReference>
<reference evidence="9" key="1">
    <citation type="submission" date="2021-04" db="EMBL/GenBank/DDBJ databases">
        <title>Genome based classification of Actinospica acidithermotolerans sp. nov., an actinobacterium isolated from an Indonesian hot spring.</title>
        <authorList>
            <person name="Kusuma A.B."/>
            <person name="Putra K.E."/>
            <person name="Nafisah S."/>
            <person name="Loh J."/>
            <person name="Nouioui I."/>
            <person name="Goodfellow M."/>
        </authorList>
    </citation>
    <scope>NUCLEOTIDE SEQUENCE</scope>
    <source>
        <strain evidence="9">CSCA 57</strain>
    </source>
</reference>
<dbReference type="AlphaFoldDB" id="A0A941IT22"/>
<feature type="transmembrane region" description="Helical" evidence="7">
    <location>
        <begin position="197"/>
        <end position="217"/>
    </location>
</feature>
<evidence type="ECO:0000256" key="6">
    <source>
        <dbReference type="ARBA" id="ARBA00023136"/>
    </source>
</evidence>
<keyword evidence="2 7" id="KW-0813">Transport</keyword>
<comment type="similarity">
    <text evidence="7">Belongs to the binding-protein-dependent transport system permease family.</text>
</comment>